<name>A0A0P1BK86_9BASI</name>
<evidence type="ECO:0000313" key="3">
    <source>
        <dbReference type="Proteomes" id="UP000054845"/>
    </source>
</evidence>
<dbReference type="PROSITE" id="PS51257">
    <property type="entry name" value="PROKAR_LIPOPROTEIN"/>
    <property type="match status" value="1"/>
</dbReference>
<dbReference type="Proteomes" id="UP000054845">
    <property type="component" value="Unassembled WGS sequence"/>
</dbReference>
<keyword evidence="1" id="KW-0732">Signal</keyword>
<proteinExistence type="predicted"/>
<feature type="signal peptide" evidence="1">
    <location>
        <begin position="1"/>
        <end position="18"/>
    </location>
</feature>
<sequence>MKLLQMMLISSLAGLVIAGCNVNWSLKQARCAGYSQPINALTAKTVWGEKCRAYSNTALPDFQPISGSAVSATVECTYVEGINGIPTEISGARKIADQLCWSHDYVFDECTRMRP</sequence>
<reference evidence="2 3" key="1">
    <citation type="submission" date="2014-09" db="EMBL/GenBank/DDBJ databases">
        <authorList>
            <person name="Magalhaes I.L.F."/>
            <person name="Oliveira U."/>
            <person name="Santos F.R."/>
            <person name="Vidigal T.H.D.A."/>
            <person name="Brescovit A.D."/>
            <person name="Santos A.J."/>
        </authorList>
    </citation>
    <scope>NUCLEOTIDE SEQUENCE [LARGE SCALE GENOMIC DNA]</scope>
</reference>
<protein>
    <recommendedName>
        <fullName evidence="4">Lipoprotein</fullName>
    </recommendedName>
</protein>
<evidence type="ECO:0000313" key="2">
    <source>
        <dbReference type="EMBL" id="CEH16838.1"/>
    </source>
</evidence>
<keyword evidence="3" id="KW-1185">Reference proteome</keyword>
<evidence type="ECO:0000256" key="1">
    <source>
        <dbReference type="SAM" id="SignalP"/>
    </source>
</evidence>
<dbReference type="EMBL" id="CCYA01000391">
    <property type="protein sequence ID" value="CEH16838.1"/>
    <property type="molecule type" value="Genomic_DNA"/>
</dbReference>
<accession>A0A0P1BK86</accession>
<evidence type="ECO:0008006" key="4">
    <source>
        <dbReference type="Google" id="ProtNLM"/>
    </source>
</evidence>
<feature type="chain" id="PRO_5006059578" description="Lipoprotein" evidence="1">
    <location>
        <begin position="19"/>
        <end position="115"/>
    </location>
</feature>
<organism evidence="2 3">
    <name type="scientific">Ceraceosorus bombacis</name>
    <dbReference type="NCBI Taxonomy" id="401625"/>
    <lineage>
        <taxon>Eukaryota</taxon>
        <taxon>Fungi</taxon>
        <taxon>Dikarya</taxon>
        <taxon>Basidiomycota</taxon>
        <taxon>Ustilaginomycotina</taxon>
        <taxon>Exobasidiomycetes</taxon>
        <taxon>Ceraceosorales</taxon>
        <taxon>Ceraceosoraceae</taxon>
        <taxon>Ceraceosorus</taxon>
    </lineage>
</organism>
<dbReference type="AlphaFoldDB" id="A0A0P1BK86"/>